<protein>
    <submittedName>
        <fullName evidence="4">N-acetyltransferase</fullName>
    </submittedName>
</protein>
<keyword evidence="2" id="KW-0012">Acyltransferase</keyword>
<keyword evidence="5" id="KW-1185">Reference proteome</keyword>
<dbReference type="InterPro" id="IPR016181">
    <property type="entry name" value="Acyl_CoA_acyltransferase"/>
</dbReference>
<dbReference type="AlphaFoldDB" id="A0A7I7Q4R3"/>
<proteinExistence type="predicted"/>
<gene>
    <name evidence="4" type="ORF">MSTO_15400</name>
</gene>
<dbReference type="PANTHER" id="PTHR43877:SF1">
    <property type="entry name" value="ACETYLTRANSFERASE"/>
    <property type="match status" value="1"/>
</dbReference>
<evidence type="ECO:0000259" key="3">
    <source>
        <dbReference type="PROSITE" id="PS51186"/>
    </source>
</evidence>
<feature type="domain" description="N-acetyltransferase" evidence="3">
    <location>
        <begin position="6"/>
        <end position="182"/>
    </location>
</feature>
<dbReference type="Pfam" id="PF00583">
    <property type="entry name" value="Acetyltransf_1"/>
    <property type="match status" value="1"/>
</dbReference>
<dbReference type="InterPro" id="IPR050832">
    <property type="entry name" value="Bact_Acetyltransf"/>
</dbReference>
<evidence type="ECO:0000256" key="2">
    <source>
        <dbReference type="ARBA" id="ARBA00023315"/>
    </source>
</evidence>
<dbReference type="KEGG" id="msto:MSTO_15400"/>
<organism evidence="4 5">
    <name type="scientific">Mycobacterium stomatepiae</name>
    <dbReference type="NCBI Taxonomy" id="470076"/>
    <lineage>
        <taxon>Bacteria</taxon>
        <taxon>Bacillati</taxon>
        <taxon>Actinomycetota</taxon>
        <taxon>Actinomycetes</taxon>
        <taxon>Mycobacteriales</taxon>
        <taxon>Mycobacteriaceae</taxon>
        <taxon>Mycobacterium</taxon>
        <taxon>Mycobacterium simiae complex</taxon>
    </lineage>
</organism>
<evidence type="ECO:0000313" key="5">
    <source>
        <dbReference type="Proteomes" id="UP000467130"/>
    </source>
</evidence>
<evidence type="ECO:0000313" key="4">
    <source>
        <dbReference type="EMBL" id="BBY21335.1"/>
    </source>
</evidence>
<keyword evidence="1 4" id="KW-0808">Transferase</keyword>
<dbReference type="RefSeq" id="WP_163789344.1">
    <property type="nucleotide sequence ID" value="NZ_AP022587.1"/>
</dbReference>
<evidence type="ECO:0000256" key="1">
    <source>
        <dbReference type="ARBA" id="ARBA00022679"/>
    </source>
</evidence>
<dbReference type="GO" id="GO:0016747">
    <property type="term" value="F:acyltransferase activity, transferring groups other than amino-acyl groups"/>
    <property type="evidence" value="ECO:0007669"/>
    <property type="project" value="InterPro"/>
</dbReference>
<dbReference type="Proteomes" id="UP000467130">
    <property type="component" value="Chromosome"/>
</dbReference>
<dbReference type="PROSITE" id="PS51186">
    <property type="entry name" value="GNAT"/>
    <property type="match status" value="1"/>
</dbReference>
<dbReference type="InterPro" id="IPR000182">
    <property type="entry name" value="GNAT_dom"/>
</dbReference>
<dbReference type="EMBL" id="AP022587">
    <property type="protein sequence ID" value="BBY21335.1"/>
    <property type="molecule type" value="Genomic_DNA"/>
</dbReference>
<reference evidence="4 5" key="1">
    <citation type="journal article" date="2019" name="Emerg. Microbes Infect.">
        <title>Comprehensive subspecies identification of 175 nontuberculous mycobacteria species based on 7547 genomic profiles.</title>
        <authorList>
            <person name="Matsumoto Y."/>
            <person name="Kinjo T."/>
            <person name="Motooka D."/>
            <person name="Nabeya D."/>
            <person name="Jung N."/>
            <person name="Uechi K."/>
            <person name="Horii T."/>
            <person name="Iida T."/>
            <person name="Fujita J."/>
            <person name="Nakamura S."/>
        </authorList>
    </citation>
    <scope>NUCLEOTIDE SEQUENCE [LARGE SCALE GENOMIC DNA]</scope>
    <source>
        <strain evidence="4 5">JCM 17783</strain>
    </source>
</reference>
<name>A0A7I7Q4R3_9MYCO</name>
<dbReference type="PANTHER" id="PTHR43877">
    <property type="entry name" value="AMINOALKYLPHOSPHONATE N-ACETYLTRANSFERASE-RELATED-RELATED"/>
    <property type="match status" value="1"/>
</dbReference>
<dbReference type="CDD" id="cd04301">
    <property type="entry name" value="NAT_SF"/>
    <property type="match status" value="1"/>
</dbReference>
<dbReference type="Gene3D" id="3.40.630.30">
    <property type="match status" value="1"/>
</dbReference>
<sequence length="182" mass="19750">MEPLTLDIQRVAADSVDLTELANVAALTFPLACPPTATPENIASFVSTNLTPARFGEYLNDPNRAILTARRDDRIVGYAMLVRGVSQDPGVQRAVEIRPAAELSKLYLLPDCHGSGASAALMQRALAAADDSKVRCVWLGVSKANQRAQRFYAKSGFKVNGTRTFQVGDHLENDYVMIREAG</sequence>
<dbReference type="SUPFAM" id="SSF55729">
    <property type="entry name" value="Acyl-CoA N-acyltransferases (Nat)"/>
    <property type="match status" value="1"/>
</dbReference>
<accession>A0A7I7Q4R3</accession>